<protein>
    <submittedName>
        <fullName evidence="3">Uncharacterized protein</fullName>
    </submittedName>
</protein>
<reference evidence="3" key="1">
    <citation type="journal article" date="2020" name="Stud. Mycol.">
        <title>101 Dothideomycetes genomes: a test case for predicting lifestyles and emergence of pathogens.</title>
        <authorList>
            <person name="Haridas S."/>
            <person name="Albert R."/>
            <person name="Binder M."/>
            <person name="Bloem J."/>
            <person name="Labutti K."/>
            <person name="Salamov A."/>
            <person name="Andreopoulos B."/>
            <person name="Baker S."/>
            <person name="Barry K."/>
            <person name="Bills G."/>
            <person name="Bluhm B."/>
            <person name="Cannon C."/>
            <person name="Castanera R."/>
            <person name="Culley D."/>
            <person name="Daum C."/>
            <person name="Ezra D."/>
            <person name="Gonzalez J."/>
            <person name="Henrissat B."/>
            <person name="Kuo A."/>
            <person name="Liang C."/>
            <person name="Lipzen A."/>
            <person name="Lutzoni F."/>
            <person name="Magnuson J."/>
            <person name="Mondo S."/>
            <person name="Nolan M."/>
            <person name="Ohm R."/>
            <person name="Pangilinan J."/>
            <person name="Park H.-J."/>
            <person name="Ramirez L."/>
            <person name="Alfaro M."/>
            <person name="Sun H."/>
            <person name="Tritt A."/>
            <person name="Yoshinaga Y."/>
            <person name="Zwiers L.-H."/>
            <person name="Turgeon B."/>
            <person name="Goodwin S."/>
            <person name="Spatafora J."/>
            <person name="Crous P."/>
            <person name="Grigoriev I."/>
        </authorList>
    </citation>
    <scope>NUCLEOTIDE SEQUENCE</scope>
    <source>
        <strain evidence="3">CBS 122367</strain>
    </source>
</reference>
<sequence>MPPTNTFRWGGGPNLRRTNATSPPLSINARNPARDRYQFQQSLATEYLIHLRSHNHPLQNPNPKLGADPRWQSNWSYLLGILRSQNPYTAARSLPNPGQRQQAEAMLKERDHFIRLFSGQGCHKNEARNTKNFTYRGVELDAILELATRLWSGEYRHGALNWECCTFYQKLYFYETCDAVRNWMWLRLWDRVDSVGQQAAALQADREAMKEEKKDLELAKIWVQRDKQFLEERCTNFREYIQDTCERYQEAEEMVKEREKKVGEREQKVGEREQKVEELEKETSRLRNEAAYERRISDGYFNLWIGGGAGED</sequence>
<evidence type="ECO:0000256" key="1">
    <source>
        <dbReference type="SAM" id="Coils"/>
    </source>
</evidence>
<evidence type="ECO:0000256" key="2">
    <source>
        <dbReference type="SAM" id="MobiDB-lite"/>
    </source>
</evidence>
<proteinExistence type="predicted"/>
<gene>
    <name evidence="3" type="ORF">K458DRAFT_448357</name>
</gene>
<evidence type="ECO:0000313" key="4">
    <source>
        <dbReference type="Proteomes" id="UP000799291"/>
    </source>
</evidence>
<keyword evidence="1" id="KW-0175">Coiled coil</keyword>
<dbReference type="Proteomes" id="UP000799291">
    <property type="component" value="Unassembled WGS sequence"/>
</dbReference>
<evidence type="ECO:0000313" key="3">
    <source>
        <dbReference type="EMBL" id="KAF2691674.1"/>
    </source>
</evidence>
<dbReference type="EMBL" id="MU005569">
    <property type="protein sequence ID" value="KAF2691674.1"/>
    <property type="molecule type" value="Genomic_DNA"/>
</dbReference>
<feature type="region of interest" description="Disordered" evidence="2">
    <location>
        <begin position="1"/>
        <end position="26"/>
    </location>
</feature>
<dbReference type="AlphaFoldDB" id="A0A6G1JMA3"/>
<feature type="coiled-coil region" evidence="1">
    <location>
        <begin position="192"/>
        <end position="296"/>
    </location>
</feature>
<accession>A0A6G1JMA3</accession>
<organism evidence="3 4">
    <name type="scientific">Lentithecium fluviatile CBS 122367</name>
    <dbReference type="NCBI Taxonomy" id="1168545"/>
    <lineage>
        <taxon>Eukaryota</taxon>
        <taxon>Fungi</taxon>
        <taxon>Dikarya</taxon>
        <taxon>Ascomycota</taxon>
        <taxon>Pezizomycotina</taxon>
        <taxon>Dothideomycetes</taxon>
        <taxon>Pleosporomycetidae</taxon>
        <taxon>Pleosporales</taxon>
        <taxon>Massarineae</taxon>
        <taxon>Lentitheciaceae</taxon>
        <taxon>Lentithecium</taxon>
    </lineage>
</organism>
<feature type="compositionally biased region" description="Polar residues" evidence="2">
    <location>
        <begin position="16"/>
        <end position="26"/>
    </location>
</feature>
<keyword evidence="4" id="KW-1185">Reference proteome</keyword>
<name>A0A6G1JMA3_9PLEO</name>